<reference evidence="1 2" key="1">
    <citation type="journal article" date="2013" name="Genome Announc.">
        <title>Draft Genome Sequence of a Benzothiophene-Desulfurizing Bacterium, Gordona terrae Strain C-6.</title>
        <authorList>
            <person name="Wang W."/>
            <person name="Ma T."/>
            <person name="Ren Y."/>
            <person name="Li G."/>
        </authorList>
    </citation>
    <scope>NUCLEOTIDE SEQUENCE [LARGE SCALE GENOMIC DNA]</scope>
    <source>
        <strain evidence="1 2">C-6</strain>
    </source>
</reference>
<sequence length="69" mass="7437">MKADRFEPVVVDDDHDASSAGRALVVISTKRDQLVILTAVTRPLQLSGLDQTLGLHPSMADAFTAMTQD</sequence>
<evidence type="ECO:0000313" key="1">
    <source>
        <dbReference type="EMBL" id="EON31214.1"/>
    </source>
</evidence>
<accession>R7Y6D4</accession>
<dbReference type="Proteomes" id="UP000013569">
    <property type="component" value="Unassembled WGS sequence"/>
</dbReference>
<comment type="caution">
    <text evidence="1">The sequence shown here is derived from an EMBL/GenBank/DDBJ whole genome shotgun (WGS) entry which is preliminary data.</text>
</comment>
<dbReference type="PATRIC" id="fig|1316928.3.peg.3819"/>
<organism evidence="1 2">
    <name type="scientific">Gordonia terrae C-6</name>
    <dbReference type="NCBI Taxonomy" id="1316928"/>
    <lineage>
        <taxon>Bacteria</taxon>
        <taxon>Bacillati</taxon>
        <taxon>Actinomycetota</taxon>
        <taxon>Actinomycetes</taxon>
        <taxon>Mycobacteriales</taxon>
        <taxon>Gordoniaceae</taxon>
        <taxon>Gordonia</taxon>
    </lineage>
</organism>
<dbReference type="RefSeq" id="WP_010844170.1">
    <property type="nucleotide sequence ID" value="NZ_AQPW01000029.1"/>
</dbReference>
<gene>
    <name evidence="1" type="ORF">GTC6_18898</name>
</gene>
<evidence type="ECO:0000313" key="2">
    <source>
        <dbReference type="Proteomes" id="UP000013569"/>
    </source>
</evidence>
<name>R7Y6D4_9ACTN</name>
<proteinExistence type="predicted"/>
<dbReference type="AlphaFoldDB" id="R7Y6D4"/>
<protein>
    <submittedName>
        <fullName evidence="1">Anti-anti-sigma regulatory factor (Antagonist of anti-sigma factor)</fullName>
    </submittedName>
</protein>
<dbReference type="EMBL" id="AQPW01000029">
    <property type="protein sequence ID" value="EON31214.1"/>
    <property type="molecule type" value="Genomic_DNA"/>
</dbReference>